<dbReference type="EMBL" id="BSYO01000010">
    <property type="protein sequence ID" value="GMH11078.1"/>
    <property type="molecule type" value="Genomic_DNA"/>
</dbReference>
<dbReference type="PANTHER" id="PTHR10943">
    <property type="entry name" value="26S PROTEASOME NON-ATPASE REGULATORY SUBUNIT"/>
    <property type="match status" value="1"/>
</dbReference>
<dbReference type="InterPro" id="IPR040892">
    <property type="entry name" value="RPN1_N"/>
</dbReference>
<comment type="caution">
    <text evidence="3">The sequence shown here is derived from an EMBL/GenBank/DDBJ whole genome shotgun (WGS) entry which is preliminary data.</text>
</comment>
<gene>
    <name evidence="3" type="ORF">Nepgr_012919</name>
</gene>
<sequence length="270" mass="30101">MKYRLLGSAGDIGSWGHEYVRNLAGETAQEFAKRQNEEAPMEDLMDLVQQIVKFHIRHNAEPEAVDLLLEVEDLDLLVKHVDIANCKRTCLNLTAAARCLKLTPVLGDPKAPLNVNVFMAISLGLVYVGSCNEEVALAIIFSLMDRSDDCTRSCAFGKGLVEFQSISIRSLLIITDGPCWTCNNAARLSQYESHYLGEISLCALLPLAMQPRMLITLDENSKPLSVPVWVGQAVDVVHQAELATEKYIRLPPILDGFFTLKENLDYRDEH</sequence>
<dbReference type="PANTHER" id="PTHR10943:SF1">
    <property type="entry name" value="26S PROTEASOME NON-ATPASE REGULATORY SUBUNIT 2"/>
    <property type="match status" value="1"/>
</dbReference>
<dbReference type="AlphaFoldDB" id="A0AAD3SGU6"/>
<dbReference type="Pfam" id="PF17781">
    <property type="entry name" value="RPN1_RPN2_N"/>
    <property type="match status" value="1"/>
</dbReference>
<keyword evidence="4" id="KW-1185">Reference proteome</keyword>
<evidence type="ECO:0000259" key="2">
    <source>
        <dbReference type="Pfam" id="PF17781"/>
    </source>
</evidence>
<dbReference type="GO" id="GO:0005634">
    <property type="term" value="C:nucleus"/>
    <property type="evidence" value="ECO:0007669"/>
    <property type="project" value="TreeGrafter"/>
</dbReference>
<dbReference type="GO" id="GO:0008540">
    <property type="term" value="C:proteasome regulatory particle, base subcomplex"/>
    <property type="evidence" value="ECO:0007669"/>
    <property type="project" value="TreeGrafter"/>
</dbReference>
<dbReference type="GO" id="GO:0034515">
    <property type="term" value="C:proteasome storage granule"/>
    <property type="evidence" value="ECO:0007669"/>
    <property type="project" value="TreeGrafter"/>
</dbReference>
<organism evidence="3 4">
    <name type="scientific">Nepenthes gracilis</name>
    <name type="common">Slender pitcher plant</name>
    <dbReference type="NCBI Taxonomy" id="150966"/>
    <lineage>
        <taxon>Eukaryota</taxon>
        <taxon>Viridiplantae</taxon>
        <taxon>Streptophyta</taxon>
        <taxon>Embryophyta</taxon>
        <taxon>Tracheophyta</taxon>
        <taxon>Spermatophyta</taxon>
        <taxon>Magnoliopsida</taxon>
        <taxon>eudicotyledons</taxon>
        <taxon>Gunneridae</taxon>
        <taxon>Pentapetalae</taxon>
        <taxon>Caryophyllales</taxon>
        <taxon>Nepenthaceae</taxon>
        <taxon>Nepenthes</taxon>
    </lineage>
</organism>
<dbReference type="Proteomes" id="UP001279734">
    <property type="component" value="Unassembled WGS sequence"/>
</dbReference>
<name>A0AAD3SGU6_NEPGR</name>
<accession>A0AAD3SGU6</accession>
<protein>
    <recommendedName>
        <fullName evidence="2">RPN1 N-terminal domain-containing protein</fullName>
    </recommendedName>
</protein>
<evidence type="ECO:0000256" key="1">
    <source>
        <dbReference type="ARBA" id="ARBA00022737"/>
    </source>
</evidence>
<keyword evidence="1" id="KW-0677">Repeat</keyword>
<feature type="domain" description="RPN1 N-terminal" evidence="2">
    <location>
        <begin position="1"/>
        <end position="98"/>
    </location>
</feature>
<evidence type="ECO:0000313" key="4">
    <source>
        <dbReference type="Proteomes" id="UP001279734"/>
    </source>
</evidence>
<dbReference type="Gene3D" id="1.25.10.10">
    <property type="entry name" value="Leucine-rich Repeat Variant"/>
    <property type="match status" value="1"/>
</dbReference>
<reference evidence="3" key="1">
    <citation type="submission" date="2023-05" db="EMBL/GenBank/DDBJ databases">
        <title>Nepenthes gracilis genome sequencing.</title>
        <authorList>
            <person name="Fukushima K."/>
        </authorList>
    </citation>
    <scope>NUCLEOTIDE SEQUENCE</scope>
    <source>
        <strain evidence="3">SING2019-196</strain>
    </source>
</reference>
<proteinExistence type="predicted"/>
<dbReference type="InterPro" id="IPR011989">
    <property type="entry name" value="ARM-like"/>
</dbReference>
<dbReference type="GO" id="GO:0043161">
    <property type="term" value="P:proteasome-mediated ubiquitin-dependent protein catabolic process"/>
    <property type="evidence" value="ECO:0007669"/>
    <property type="project" value="TreeGrafter"/>
</dbReference>
<evidence type="ECO:0000313" key="3">
    <source>
        <dbReference type="EMBL" id="GMH11078.1"/>
    </source>
</evidence>